<dbReference type="OrthoDB" id="9762778at2"/>
<dbReference type="SUPFAM" id="SSF90123">
    <property type="entry name" value="ABC transporter transmembrane region"/>
    <property type="match status" value="1"/>
</dbReference>
<comment type="caution">
    <text evidence="12">The sequence shown here is derived from an EMBL/GenBank/DDBJ whole genome shotgun (WGS) entry which is preliminary data.</text>
</comment>
<keyword evidence="7 9" id="KW-1133">Transmembrane helix</keyword>
<dbReference type="PANTHER" id="PTHR43394">
    <property type="entry name" value="ATP-DEPENDENT PERMEASE MDL1, MITOCHONDRIAL"/>
    <property type="match status" value="1"/>
</dbReference>
<feature type="domain" description="ABC transporter" evidence="10">
    <location>
        <begin position="332"/>
        <end position="565"/>
    </location>
</feature>
<evidence type="ECO:0008006" key="14">
    <source>
        <dbReference type="Google" id="ProtNLM"/>
    </source>
</evidence>
<dbReference type="InterPro" id="IPR027417">
    <property type="entry name" value="P-loop_NTPase"/>
</dbReference>
<evidence type="ECO:0000256" key="8">
    <source>
        <dbReference type="ARBA" id="ARBA00023136"/>
    </source>
</evidence>
<proteinExistence type="predicted"/>
<dbReference type="InterPro" id="IPR003439">
    <property type="entry name" value="ABC_transporter-like_ATP-bd"/>
</dbReference>
<keyword evidence="2" id="KW-0813">Transport</keyword>
<evidence type="ECO:0000259" key="10">
    <source>
        <dbReference type="PROSITE" id="PS50893"/>
    </source>
</evidence>
<keyword evidence="4 9" id="KW-0812">Transmembrane</keyword>
<feature type="transmembrane region" description="Helical" evidence="9">
    <location>
        <begin position="123"/>
        <end position="145"/>
    </location>
</feature>
<dbReference type="InterPro" id="IPR011527">
    <property type="entry name" value="ABC1_TM_dom"/>
</dbReference>
<evidence type="ECO:0000256" key="5">
    <source>
        <dbReference type="ARBA" id="ARBA00022741"/>
    </source>
</evidence>
<dbReference type="PANTHER" id="PTHR43394:SF1">
    <property type="entry name" value="ATP-BINDING CASSETTE SUB-FAMILY B MEMBER 10, MITOCHONDRIAL"/>
    <property type="match status" value="1"/>
</dbReference>
<sequence length="588" mass="65620">MKNLWNYIKKYCPLYLVAIIAMVVSILLDALAPQITRHIIDDVIVGGKRQLLLQLLLGLVGIGLGRAVFQYVKEFIFDYAAVGIGSKLRKDLFDHIQTLSMGYFDSHNTGELMARVKDDVDRIWNACGYVGMLILECTFHTVIVMVCMFRISPILTLLPVVVMPLIAWSAIRMENGLGAVYDKISEETAELNTVAQENLAGVRTVKAFAREEYEIEKFKKHNHRFYKLNMDQARFITKYQPGISFLSKVLLLAVIVFGGILVIRGQITIGQLGAFSEYANNIIWPMEMVGWLSNDFAAAMASNRKIKKIMAEKPDIREPEMPVAPEKIEGRLSFDHVDFDLYGNRILSDITFSLEPGGTLGIMGVTGSGKTSVVNLIQRFYDVSRGRILLDGTDIRRLPLKRLRSSTAVVMQDVFLFSDSISENIKTGGKEVVPWESVKEAALRSGASEFIDKLTEQYDTVIGERGVGLSGGQKQRISIARAMAKGAPILILDDSTSALDMETEKVIEGHLSEMKDCSKIIIAHRISAVRHADEILILDGGRIIERGTHEELMALKGQYYKTYQVQYGESPRLHGQTWNGGKEGAVCQ</sequence>
<feature type="transmembrane region" description="Helical" evidence="9">
    <location>
        <begin position="151"/>
        <end position="171"/>
    </location>
</feature>
<feature type="transmembrane region" description="Helical" evidence="9">
    <location>
        <begin position="51"/>
        <end position="69"/>
    </location>
</feature>
<dbReference type="FunFam" id="3.40.50.300:FF:000221">
    <property type="entry name" value="Multidrug ABC transporter ATP-binding protein"/>
    <property type="match status" value="1"/>
</dbReference>
<dbReference type="PROSITE" id="PS50893">
    <property type="entry name" value="ABC_TRANSPORTER_2"/>
    <property type="match status" value="1"/>
</dbReference>
<dbReference type="EMBL" id="ADLN01000104">
    <property type="protein sequence ID" value="EHI58334.1"/>
    <property type="molecule type" value="Genomic_DNA"/>
</dbReference>
<dbReference type="PROSITE" id="PS00211">
    <property type="entry name" value="ABC_TRANSPORTER_1"/>
    <property type="match status" value="1"/>
</dbReference>
<name>G5IJW4_9FIRM</name>
<dbReference type="CDD" id="cd18542">
    <property type="entry name" value="ABC_6TM_YknU_like"/>
    <property type="match status" value="1"/>
</dbReference>
<accession>G5IJW4</accession>
<dbReference type="GO" id="GO:0016887">
    <property type="term" value="F:ATP hydrolysis activity"/>
    <property type="evidence" value="ECO:0007669"/>
    <property type="project" value="InterPro"/>
</dbReference>
<keyword evidence="5" id="KW-0547">Nucleotide-binding</keyword>
<dbReference type="Gene3D" id="3.40.50.300">
    <property type="entry name" value="P-loop containing nucleotide triphosphate hydrolases"/>
    <property type="match status" value="1"/>
</dbReference>
<comment type="subcellular location">
    <subcellularLocation>
        <location evidence="1">Cell membrane</location>
        <topology evidence="1">Multi-pass membrane protein</topology>
    </subcellularLocation>
</comment>
<dbReference type="GO" id="GO:0005886">
    <property type="term" value="C:plasma membrane"/>
    <property type="evidence" value="ECO:0007669"/>
    <property type="project" value="UniProtKB-SubCell"/>
</dbReference>
<evidence type="ECO:0000256" key="2">
    <source>
        <dbReference type="ARBA" id="ARBA00022448"/>
    </source>
</evidence>
<dbReference type="InterPro" id="IPR036640">
    <property type="entry name" value="ABC1_TM_sf"/>
</dbReference>
<dbReference type="InterPro" id="IPR039421">
    <property type="entry name" value="Type_1_exporter"/>
</dbReference>
<dbReference type="Pfam" id="PF00664">
    <property type="entry name" value="ABC_membrane"/>
    <property type="match status" value="1"/>
</dbReference>
<dbReference type="Proteomes" id="UP000005384">
    <property type="component" value="Unassembled WGS sequence"/>
</dbReference>
<evidence type="ECO:0000259" key="11">
    <source>
        <dbReference type="PROSITE" id="PS50929"/>
    </source>
</evidence>
<dbReference type="RefSeq" id="WP_006781783.1">
    <property type="nucleotide sequence ID" value="NZ_CP040506.1"/>
</dbReference>
<evidence type="ECO:0000313" key="12">
    <source>
        <dbReference type="EMBL" id="EHI58334.1"/>
    </source>
</evidence>
<evidence type="ECO:0000256" key="4">
    <source>
        <dbReference type="ARBA" id="ARBA00022692"/>
    </source>
</evidence>
<evidence type="ECO:0000313" key="13">
    <source>
        <dbReference type="Proteomes" id="UP000005384"/>
    </source>
</evidence>
<keyword evidence="6" id="KW-0067">ATP-binding</keyword>
<feature type="domain" description="ABC transmembrane type-1" evidence="11">
    <location>
        <begin position="16"/>
        <end position="298"/>
    </location>
</feature>
<gene>
    <name evidence="12" type="ORF">HMPREF9473_03792</name>
</gene>
<dbReference type="PATRIC" id="fig|742737.3.peg.3772"/>
<organism evidence="12 13">
    <name type="scientific">Hungatella hathewayi WAL-18680</name>
    <dbReference type="NCBI Taxonomy" id="742737"/>
    <lineage>
        <taxon>Bacteria</taxon>
        <taxon>Bacillati</taxon>
        <taxon>Bacillota</taxon>
        <taxon>Clostridia</taxon>
        <taxon>Lachnospirales</taxon>
        <taxon>Lachnospiraceae</taxon>
        <taxon>Hungatella</taxon>
    </lineage>
</organism>
<dbReference type="SMART" id="SM00382">
    <property type="entry name" value="AAA"/>
    <property type="match status" value="1"/>
</dbReference>
<dbReference type="Gene3D" id="1.20.1560.10">
    <property type="entry name" value="ABC transporter type 1, transmembrane domain"/>
    <property type="match status" value="1"/>
</dbReference>
<dbReference type="GO" id="GO:0005524">
    <property type="term" value="F:ATP binding"/>
    <property type="evidence" value="ECO:0007669"/>
    <property type="project" value="UniProtKB-KW"/>
</dbReference>
<evidence type="ECO:0000256" key="7">
    <source>
        <dbReference type="ARBA" id="ARBA00022989"/>
    </source>
</evidence>
<dbReference type="HOGENOM" id="CLU_000604_84_3_9"/>
<protein>
    <recommendedName>
        <fullName evidence="14">ABC transporter</fullName>
    </recommendedName>
</protein>
<dbReference type="InterPro" id="IPR003593">
    <property type="entry name" value="AAA+_ATPase"/>
</dbReference>
<feature type="transmembrane region" description="Helical" evidence="9">
    <location>
        <begin position="12"/>
        <end position="31"/>
    </location>
</feature>
<dbReference type="AlphaFoldDB" id="G5IJW4"/>
<evidence type="ECO:0000256" key="1">
    <source>
        <dbReference type="ARBA" id="ARBA00004651"/>
    </source>
</evidence>
<evidence type="ECO:0000256" key="3">
    <source>
        <dbReference type="ARBA" id="ARBA00022475"/>
    </source>
</evidence>
<dbReference type="GO" id="GO:0015421">
    <property type="term" value="F:ABC-type oligopeptide transporter activity"/>
    <property type="evidence" value="ECO:0007669"/>
    <property type="project" value="TreeGrafter"/>
</dbReference>
<keyword evidence="13" id="KW-1185">Reference proteome</keyword>
<keyword evidence="3" id="KW-1003">Cell membrane</keyword>
<dbReference type="PROSITE" id="PS50929">
    <property type="entry name" value="ABC_TM1F"/>
    <property type="match status" value="1"/>
</dbReference>
<dbReference type="SUPFAM" id="SSF52540">
    <property type="entry name" value="P-loop containing nucleoside triphosphate hydrolases"/>
    <property type="match status" value="1"/>
</dbReference>
<evidence type="ECO:0000256" key="6">
    <source>
        <dbReference type="ARBA" id="ARBA00022840"/>
    </source>
</evidence>
<reference evidence="12 13" key="1">
    <citation type="submission" date="2011-08" db="EMBL/GenBank/DDBJ databases">
        <title>The Genome Sequence of Clostridium hathewayi WAL-18680.</title>
        <authorList>
            <consortium name="The Broad Institute Genome Sequencing Platform"/>
            <person name="Earl A."/>
            <person name="Ward D."/>
            <person name="Feldgarden M."/>
            <person name="Gevers D."/>
            <person name="Finegold S.M."/>
            <person name="Summanen P.H."/>
            <person name="Molitoris D.R."/>
            <person name="Song M."/>
            <person name="Daigneault M."/>
            <person name="Allen-Vercoe E."/>
            <person name="Young S.K."/>
            <person name="Zeng Q."/>
            <person name="Gargeya S."/>
            <person name="Fitzgerald M."/>
            <person name="Haas B."/>
            <person name="Abouelleil A."/>
            <person name="Alvarado L."/>
            <person name="Arachchi H.M."/>
            <person name="Berlin A."/>
            <person name="Brown A."/>
            <person name="Chapman S.B."/>
            <person name="Chen Z."/>
            <person name="Dunbar C."/>
            <person name="Freedman E."/>
            <person name="Gearin G."/>
            <person name="Gellesch M."/>
            <person name="Goldberg J."/>
            <person name="Griggs A."/>
            <person name="Gujja S."/>
            <person name="Heiman D."/>
            <person name="Howarth C."/>
            <person name="Larson L."/>
            <person name="Lui A."/>
            <person name="MacDonald P.J.P."/>
            <person name="Montmayeur A."/>
            <person name="Murphy C."/>
            <person name="Neiman D."/>
            <person name="Pearson M."/>
            <person name="Priest M."/>
            <person name="Roberts A."/>
            <person name="Saif S."/>
            <person name="Shea T."/>
            <person name="Shenoy N."/>
            <person name="Sisk P."/>
            <person name="Stolte C."/>
            <person name="Sykes S."/>
            <person name="Wortman J."/>
            <person name="Nusbaum C."/>
            <person name="Birren B."/>
        </authorList>
    </citation>
    <scope>NUCLEOTIDE SEQUENCE [LARGE SCALE GENOMIC DNA]</scope>
    <source>
        <strain evidence="12 13">WAL-18680</strain>
    </source>
</reference>
<dbReference type="Pfam" id="PF00005">
    <property type="entry name" value="ABC_tran"/>
    <property type="match status" value="1"/>
</dbReference>
<evidence type="ECO:0000256" key="9">
    <source>
        <dbReference type="SAM" id="Phobius"/>
    </source>
</evidence>
<keyword evidence="8 9" id="KW-0472">Membrane</keyword>
<dbReference type="InterPro" id="IPR017871">
    <property type="entry name" value="ABC_transporter-like_CS"/>
</dbReference>
<feature type="transmembrane region" description="Helical" evidence="9">
    <location>
        <begin position="243"/>
        <end position="263"/>
    </location>
</feature>